<dbReference type="Proteomes" id="UP001320544">
    <property type="component" value="Chromosome"/>
</dbReference>
<keyword evidence="3" id="KW-1185">Reference proteome</keyword>
<evidence type="ECO:0000256" key="1">
    <source>
        <dbReference type="SAM" id="MobiDB-lite"/>
    </source>
</evidence>
<reference evidence="2 3" key="1">
    <citation type="submission" date="2022-01" db="EMBL/GenBank/DDBJ databases">
        <title>Novel bile acid biosynthetic pathways are enriched in the microbiome of centenarians.</title>
        <authorList>
            <person name="Sato Y."/>
            <person name="Atarashi K."/>
            <person name="Plichta R.D."/>
            <person name="Arai Y."/>
            <person name="Sasajima S."/>
            <person name="Kearney M.S."/>
            <person name="Suda W."/>
            <person name="Takeshita K."/>
            <person name="Sasaki T."/>
            <person name="Okamoto S."/>
            <person name="Skelly N.A."/>
            <person name="Okamura Y."/>
            <person name="Vlamakis H."/>
            <person name="Li Y."/>
            <person name="Tanoue T."/>
            <person name="Takei H."/>
            <person name="Nittono H."/>
            <person name="Narushima S."/>
            <person name="Irie J."/>
            <person name="Itoh H."/>
            <person name="Moriya K."/>
            <person name="Sugiura Y."/>
            <person name="Suematsu M."/>
            <person name="Moritoki N."/>
            <person name="Shibata S."/>
            <person name="Littman R.D."/>
            <person name="Fischbach A.M."/>
            <person name="Uwamino Y."/>
            <person name="Inoue T."/>
            <person name="Honda A."/>
            <person name="Hattori M."/>
            <person name="Murai T."/>
            <person name="Xavier J.R."/>
            <person name="Hirose N."/>
            <person name="Honda K."/>
        </authorList>
    </citation>
    <scope>NUCLEOTIDE SEQUENCE [LARGE SCALE GENOMIC DNA]</scope>
    <source>
        <strain evidence="2 3">CE91-St30</strain>
    </source>
</reference>
<feature type="region of interest" description="Disordered" evidence="1">
    <location>
        <begin position="146"/>
        <end position="173"/>
    </location>
</feature>
<protein>
    <recommendedName>
        <fullName evidence="4">DUF669 domain-containing protein</fullName>
    </recommendedName>
</protein>
<dbReference type="EMBL" id="AP025564">
    <property type="protein sequence ID" value="BDE94916.1"/>
    <property type="molecule type" value="Genomic_DNA"/>
</dbReference>
<accession>A0ABM7WFH7</accession>
<sequence>MKVKNWTEIEETEYADKLPAGGYVCRITAVEDVPKKEYLWITYDIAEGEYAGKYSDDWGKENPWAHRFARSYKDSAEGKFKAFVNRVQESNKGFVWDQVNESQFVGKEIGLVFQTELYTNDKGDDKERLNVFRVVASQDIRVGDFKVPEPKNTREKVPQSDTVPVDAYDDVPF</sequence>
<evidence type="ECO:0000313" key="3">
    <source>
        <dbReference type="Proteomes" id="UP001320544"/>
    </source>
</evidence>
<proteinExistence type="predicted"/>
<evidence type="ECO:0000313" key="2">
    <source>
        <dbReference type="EMBL" id="BDE94916.1"/>
    </source>
</evidence>
<feature type="compositionally biased region" description="Basic and acidic residues" evidence="1">
    <location>
        <begin position="146"/>
        <end position="158"/>
    </location>
</feature>
<dbReference type="RefSeq" id="WP_244411439.1">
    <property type="nucleotide sequence ID" value="NZ_AP025564.1"/>
</dbReference>
<evidence type="ECO:0008006" key="4">
    <source>
        <dbReference type="Google" id="ProtNLM"/>
    </source>
</evidence>
<gene>
    <name evidence="2" type="ORF">CE91St30_02490</name>
</gene>
<organism evidence="2 3">
    <name type="scientific">Raoultibacter timonensis</name>
    <dbReference type="NCBI Taxonomy" id="1907662"/>
    <lineage>
        <taxon>Bacteria</taxon>
        <taxon>Bacillati</taxon>
        <taxon>Actinomycetota</taxon>
        <taxon>Coriobacteriia</taxon>
        <taxon>Eggerthellales</taxon>
        <taxon>Eggerthellaceae</taxon>
        <taxon>Raoultibacter</taxon>
    </lineage>
</organism>
<name>A0ABM7WFH7_9ACTN</name>